<feature type="region of interest" description="Disordered" evidence="1">
    <location>
        <begin position="252"/>
        <end position="275"/>
    </location>
</feature>
<dbReference type="Proteomes" id="UP001151760">
    <property type="component" value="Unassembled WGS sequence"/>
</dbReference>
<organism evidence="2 3">
    <name type="scientific">Tanacetum coccineum</name>
    <dbReference type="NCBI Taxonomy" id="301880"/>
    <lineage>
        <taxon>Eukaryota</taxon>
        <taxon>Viridiplantae</taxon>
        <taxon>Streptophyta</taxon>
        <taxon>Embryophyta</taxon>
        <taxon>Tracheophyta</taxon>
        <taxon>Spermatophyta</taxon>
        <taxon>Magnoliopsida</taxon>
        <taxon>eudicotyledons</taxon>
        <taxon>Gunneridae</taxon>
        <taxon>Pentapetalae</taxon>
        <taxon>asterids</taxon>
        <taxon>campanulids</taxon>
        <taxon>Asterales</taxon>
        <taxon>Asteraceae</taxon>
        <taxon>Asteroideae</taxon>
        <taxon>Anthemideae</taxon>
        <taxon>Anthemidinae</taxon>
        <taxon>Tanacetum</taxon>
    </lineage>
</organism>
<evidence type="ECO:0000313" key="2">
    <source>
        <dbReference type="EMBL" id="GJT25663.1"/>
    </source>
</evidence>
<reference evidence="2" key="1">
    <citation type="journal article" date="2022" name="Int. J. Mol. Sci.">
        <title>Draft Genome of Tanacetum Coccineum: Genomic Comparison of Closely Related Tanacetum-Family Plants.</title>
        <authorList>
            <person name="Yamashiro T."/>
            <person name="Shiraishi A."/>
            <person name="Nakayama K."/>
            <person name="Satake H."/>
        </authorList>
    </citation>
    <scope>NUCLEOTIDE SEQUENCE</scope>
</reference>
<dbReference type="EMBL" id="BQNB010014229">
    <property type="protein sequence ID" value="GJT25663.1"/>
    <property type="molecule type" value="Genomic_DNA"/>
</dbReference>
<proteinExistence type="predicted"/>
<name>A0ABQ5CIA1_9ASTR</name>
<evidence type="ECO:0000313" key="3">
    <source>
        <dbReference type="Proteomes" id="UP001151760"/>
    </source>
</evidence>
<comment type="caution">
    <text evidence="2">The sequence shown here is derived from an EMBL/GenBank/DDBJ whole genome shotgun (WGS) entry which is preliminary data.</text>
</comment>
<accession>A0ABQ5CIA1</accession>
<sequence length="300" mass="32662">MWCSGENGSGMVARASAKATISTGVVDVYVVKLLRKNEEVKVVNDCASLKRCNPDTTVKIDVYGEEDPESPTRLFRRIYVCLGALKRGFREGGRELLGLDGAFMRGQYPGQMLTAVGSVDANNGTTLLLMGLLPALEKLFPHAEHRFLAEKLRAGPPHPHSPTTHLHHTSLVELIVSGIPEDWRSLTHTNCLQHGRLFIPTGGTSLCCWGLEHNLQKVKQATAAMGVGPLLPRLEQAMLLVVGTNASHRWNKAIDGTKENQKGSTRTSNAAGTQASQASKGVWLEQCNVITRLLLDPPMK</sequence>
<evidence type="ECO:0000256" key="1">
    <source>
        <dbReference type="SAM" id="MobiDB-lite"/>
    </source>
</evidence>
<protein>
    <submittedName>
        <fullName evidence="2">Uncharacterized protein</fullName>
    </submittedName>
</protein>
<feature type="compositionally biased region" description="Polar residues" evidence="1">
    <location>
        <begin position="262"/>
        <end position="275"/>
    </location>
</feature>
<gene>
    <name evidence="2" type="ORF">Tco_0895600</name>
</gene>
<keyword evidence="3" id="KW-1185">Reference proteome</keyword>
<dbReference type="PANTHER" id="PTHR31973">
    <property type="entry name" value="POLYPROTEIN, PUTATIVE-RELATED"/>
    <property type="match status" value="1"/>
</dbReference>
<reference evidence="2" key="2">
    <citation type="submission" date="2022-01" db="EMBL/GenBank/DDBJ databases">
        <authorList>
            <person name="Yamashiro T."/>
            <person name="Shiraishi A."/>
            <person name="Satake H."/>
            <person name="Nakayama K."/>
        </authorList>
    </citation>
    <scope>NUCLEOTIDE SEQUENCE</scope>
</reference>
<dbReference type="PANTHER" id="PTHR31973:SF190">
    <property type="entry name" value="MULE TRANSPOSASE DOMAIN-CONTAINING PROTEIN"/>
    <property type="match status" value="1"/>
</dbReference>